<dbReference type="WBParaSite" id="ECPE_0000358101-mRNA-1">
    <property type="protein sequence ID" value="ECPE_0000358101-mRNA-1"/>
    <property type="gene ID" value="ECPE_0000358101"/>
</dbReference>
<gene>
    <name evidence="2" type="ORF">ECPE_LOCUS3578</name>
</gene>
<dbReference type="Proteomes" id="UP000272942">
    <property type="component" value="Unassembled WGS sequence"/>
</dbReference>
<dbReference type="GO" id="GO:0060070">
    <property type="term" value="P:canonical Wnt signaling pathway"/>
    <property type="evidence" value="ECO:0007669"/>
    <property type="project" value="TreeGrafter"/>
</dbReference>
<dbReference type="InterPro" id="IPR036790">
    <property type="entry name" value="Frizzled_dom_sf"/>
</dbReference>
<dbReference type="SUPFAM" id="SSF63501">
    <property type="entry name" value="Frizzled cysteine-rich domain"/>
    <property type="match status" value="1"/>
</dbReference>
<dbReference type="AlphaFoldDB" id="A0A183A9E3"/>
<evidence type="ECO:0000256" key="1">
    <source>
        <dbReference type="ARBA" id="ARBA00022473"/>
    </source>
</evidence>
<protein>
    <submittedName>
        <fullName evidence="4">Transmembrane protein</fullName>
    </submittedName>
</protein>
<reference evidence="4" key="1">
    <citation type="submission" date="2016-06" db="UniProtKB">
        <authorList>
            <consortium name="WormBaseParasite"/>
        </authorList>
    </citation>
    <scope>IDENTIFICATION</scope>
</reference>
<dbReference type="InterPro" id="IPR015526">
    <property type="entry name" value="Frizzled/SFRP"/>
</dbReference>
<dbReference type="GO" id="GO:0017147">
    <property type="term" value="F:Wnt-protein binding"/>
    <property type="evidence" value="ECO:0007669"/>
    <property type="project" value="TreeGrafter"/>
</dbReference>
<evidence type="ECO:0000313" key="4">
    <source>
        <dbReference type="WBParaSite" id="ECPE_0000358101-mRNA-1"/>
    </source>
</evidence>
<evidence type="ECO:0000313" key="3">
    <source>
        <dbReference type="Proteomes" id="UP000272942"/>
    </source>
</evidence>
<evidence type="ECO:0000313" key="2">
    <source>
        <dbReference type="EMBL" id="VDP69937.1"/>
    </source>
</evidence>
<keyword evidence="3" id="KW-1185">Reference proteome</keyword>
<proteinExistence type="predicted"/>
<dbReference type="GO" id="GO:0005886">
    <property type="term" value="C:plasma membrane"/>
    <property type="evidence" value="ECO:0007669"/>
    <property type="project" value="TreeGrafter"/>
</dbReference>
<reference evidence="2 3" key="2">
    <citation type="submission" date="2018-11" db="EMBL/GenBank/DDBJ databases">
        <authorList>
            <consortium name="Pathogen Informatics"/>
        </authorList>
    </citation>
    <scope>NUCLEOTIDE SEQUENCE [LARGE SCALE GENOMIC DNA]</scope>
    <source>
        <strain evidence="2 3">Egypt</strain>
    </source>
</reference>
<dbReference type="GO" id="GO:0042813">
    <property type="term" value="F:Wnt receptor activity"/>
    <property type="evidence" value="ECO:0007669"/>
    <property type="project" value="TreeGrafter"/>
</dbReference>
<dbReference type="PANTHER" id="PTHR11309:SF126">
    <property type="entry name" value="FRIZZLED-2"/>
    <property type="match status" value="1"/>
</dbReference>
<sequence length="140" mass="15699">MYQRARTSPRRSGILVLWLYIVAVVNRACVGYSALVTASEQYASRAPNSLRHVQQPVSTSAQNARDAVDASHWNPVPFHEVLGTHLDSKTHRCEPVTLALCKGMYYPNTRMPNMFHHETQEEAGLEVGFYLVLVVNLSAM</sequence>
<organism evidence="4">
    <name type="scientific">Echinostoma caproni</name>
    <dbReference type="NCBI Taxonomy" id="27848"/>
    <lineage>
        <taxon>Eukaryota</taxon>
        <taxon>Metazoa</taxon>
        <taxon>Spiralia</taxon>
        <taxon>Lophotrochozoa</taxon>
        <taxon>Platyhelminthes</taxon>
        <taxon>Trematoda</taxon>
        <taxon>Digenea</taxon>
        <taxon>Plagiorchiida</taxon>
        <taxon>Echinostomata</taxon>
        <taxon>Echinostomatoidea</taxon>
        <taxon>Echinostomatidae</taxon>
        <taxon>Echinostoma</taxon>
    </lineage>
</organism>
<dbReference type="GO" id="GO:0035567">
    <property type="term" value="P:non-canonical Wnt signaling pathway"/>
    <property type="evidence" value="ECO:0007669"/>
    <property type="project" value="TreeGrafter"/>
</dbReference>
<dbReference type="PANTHER" id="PTHR11309">
    <property type="entry name" value="FRIZZLED"/>
    <property type="match status" value="1"/>
</dbReference>
<name>A0A183A9E3_9TREM</name>
<dbReference type="OrthoDB" id="5946121at2759"/>
<keyword evidence="1" id="KW-0217">Developmental protein</keyword>
<accession>A0A183A9E3</accession>
<dbReference type="Gene3D" id="1.10.2000.10">
    <property type="entry name" value="Frizzled cysteine-rich domain"/>
    <property type="match status" value="1"/>
</dbReference>
<dbReference type="EMBL" id="UZAN01040522">
    <property type="protein sequence ID" value="VDP69937.1"/>
    <property type="molecule type" value="Genomic_DNA"/>
</dbReference>